<feature type="domain" description="Methyltransferase" evidence="1">
    <location>
        <begin position="271"/>
        <end position="327"/>
    </location>
</feature>
<dbReference type="EMBL" id="JARBDR010000923">
    <property type="protein sequence ID" value="KAJ8298327.1"/>
    <property type="molecule type" value="Genomic_DNA"/>
</dbReference>
<dbReference type="Gene3D" id="3.40.50.150">
    <property type="entry name" value="Vaccinia Virus protein VP39"/>
    <property type="match status" value="1"/>
</dbReference>
<protein>
    <recommendedName>
        <fullName evidence="1">Methyltransferase domain-containing protein</fullName>
    </recommendedName>
</protein>
<proteinExistence type="predicted"/>
<dbReference type="Proteomes" id="UP001217089">
    <property type="component" value="Unassembled WGS sequence"/>
</dbReference>
<dbReference type="InterPro" id="IPR025714">
    <property type="entry name" value="Methyltranfer_dom"/>
</dbReference>
<dbReference type="InterPro" id="IPR029063">
    <property type="entry name" value="SAM-dependent_MTases_sf"/>
</dbReference>
<name>A0ABQ9DZ90_TEGGR</name>
<sequence length="416" mass="46741">MKTKWRSKKLKERLYFVSDSCVIVRVKMTLTKVYLSGSRQDSNTISVTLSSSSILFVACYCCPDDLEFVFVNDGFNRSQSVNFIEDSENDQECVLPVVVIEGSSLIRSGLCCTIRQIISIKHTQKPNEEYKELLVSGWTKLCEVELPHTISVLISHVRIKSNGSLEKQFDLKFRIPDKLEEQIDDDEMELSRRCRAKYRAIKPDVAATLDKIKVGQIQVEIGTHPKGDNVEIEWDTLPQVVSPGNDLPNKRVKRKCQQVENLVTAVMEIAKPGDKIVDYCSGGGHVGIVIAYLLPDCKVYLIENKEESLTRAKARIDKLNLSNCNMDYFKGKFDIGVCLHACGVATDMDYLTLGHAADQTEFNIALEEQGKYCMNLVDTDRASQARERGFTVTLCGLKPLICTPKNNLLIGIPKKS</sequence>
<dbReference type="SUPFAM" id="SSF53335">
    <property type="entry name" value="S-adenosyl-L-methionine-dependent methyltransferases"/>
    <property type="match status" value="1"/>
</dbReference>
<reference evidence="2 3" key="1">
    <citation type="submission" date="2022-12" db="EMBL/GenBank/DDBJ databases">
        <title>Chromosome-level genome of Tegillarca granosa.</title>
        <authorList>
            <person name="Kim J."/>
        </authorList>
    </citation>
    <scope>NUCLEOTIDE SEQUENCE [LARGE SCALE GENOMIC DNA]</scope>
    <source>
        <strain evidence="2">Teg-2019</strain>
        <tissue evidence="2">Adductor muscle</tissue>
    </source>
</reference>
<dbReference type="PANTHER" id="PTHR13369:SF0">
    <property type="entry name" value="GLUTATHIONE S-TRANSFERASE C-TERMINAL DOMAIN-CONTAINING PROTEIN"/>
    <property type="match status" value="1"/>
</dbReference>
<comment type="caution">
    <text evidence="2">The sequence shown here is derived from an EMBL/GenBank/DDBJ whole genome shotgun (WGS) entry which is preliminary data.</text>
</comment>
<dbReference type="PANTHER" id="PTHR13369">
    <property type="match status" value="1"/>
</dbReference>
<gene>
    <name evidence="2" type="ORF">KUTeg_024858</name>
</gene>
<evidence type="ECO:0000259" key="1">
    <source>
        <dbReference type="Pfam" id="PF13847"/>
    </source>
</evidence>
<dbReference type="Pfam" id="PF13847">
    <property type="entry name" value="Methyltransf_31"/>
    <property type="match status" value="1"/>
</dbReference>
<evidence type="ECO:0000313" key="3">
    <source>
        <dbReference type="Proteomes" id="UP001217089"/>
    </source>
</evidence>
<accession>A0ABQ9DZ90</accession>
<keyword evidence="3" id="KW-1185">Reference proteome</keyword>
<organism evidence="2 3">
    <name type="scientific">Tegillarca granosa</name>
    <name type="common">Malaysian cockle</name>
    <name type="synonym">Anadara granosa</name>
    <dbReference type="NCBI Taxonomy" id="220873"/>
    <lineage>
        <taxon>Eukaryota</taxon>
        <taxon>Metazoa</taxon>
        <taxon>Spiralia</taxon>
        <taxon>Lophotrochozoa</taxon>
        <taxon>Mollusca</taxon>
        <taxon>Bivalvia</taxon>
        <taxon>Autobranchia</taxon>
        <taxon>Pteriomorphia</taxon>
        <taxon>Arcoida</taxon>
        <taxon>Arcoidea</taxon>
        <taxon>Arcidae</taxon>
        <taxon>Tegillarca</taxon>
    </lineage>
</organism>
<evidence type="ECO:0000313" key="2">
    <source>
        <dbReference type="EMBL" id="KAJ8298327.1"/>
    </source>
</evidence>